<feature type="chain" id="PRO_5046518909" evidence="2">
    <location>
        <begin position="22"/>
        <end position="456"/>
    </location>
</feature>
<sequence length="456" mass="47419">MKKLFNLLLVSFLAVSFVACDGDDKDDTETVEPGQGGLTTSQENGMTVVSGSTDQNFTMKADTKYLLRGFVYIKNGATLTIEPGTVIKGESTSRGTLIIERGAKIMADGTAAKPIVFTSNQPAGRRAAGDWGGLIVLGKAPVNRGNEVEIEGGVGSFYGGTDAADNSGVLRYVRIEFPGVAFQPNNEINGLTLGGVGSGTTIDYVQVSHSGDDGIEWFGGTVNAKHLIVYKPVDDMFDTDNGYSGNLQFLVGISDPAVADASASNGFESDNDGSGTPATPITAPTYSNVSLFGPLGTNTAATISSNYGRGLHLRRNNQTKLHNSLIAGWPVGLLLDGVPTESNATAGTFKIQNTIIAGTPAGKALTVTSASTFDVATWFNAAGKGNSVVNDAATLGIANSFKQTGAPNFTTGTQLQSGASFTGLGSFFEQVNYIGAFGATDWTAGWANFDPQNTVY</sequence>
<feature type="signal peptide" evidence="2">
    <location>
        <begin position="1"/>
        <end position="21"/>
    </location>
</feature>
<organism evidence="3 4">
    <name type="scientific">Pontibacter rugosus</name>
    <dbReference type="NCBI Taxonomy" id="1745966"/>
    <lineage>
        <taxon>Bacteria</taxon>
        <taxon>Pseudomonadati</taxon>
        <taxon>Bacteroidota</taxon>
        <taxon>Cytophagia</taxon>
        <taxon>Cytophagales</taxon>
        <taxon>Hymenobacteraceae</taxon>
        <taxon>Pontibacter</taxon>
    </lineage>
</organism>
<evidence type="ECO:0000256" key="2">
    <source>
        <dbReference type="SAM" id="SignalP"/>
    </source>
</evidence>
<keyword evidence="4" id="KW-1185">Reference proteome</keyword>
<accession>A0ABW3SR28</accession>
<feature type="region of interest" description="Disordered" evidence="1">
    <location>
        <begin position="24"/>
        <end position="46"/>
    </location>
</feature>
<gene>
    <name evidence="3" type="ORF">ACFQ2O_13325</name>
</gene>
<keyword evidence="2" id="KW-0732">Signal</keyword>
<dbReference type="EMBL" id="JBHTLD010000122">
    <property type="protein sequence ID" value="MFD1187191.1"/>
    <property type="molecule type" value="Genomic_DNA"/>
</dbReference>
<proteinExistence type="predicted"/>
<evidence type="ECO:0000256" key="1">
    <source>
        <dbReference type="SAM" id="MobiDB-lite"/>
    </source>
</evidence>
<comment type="caution">
    <text evidence="3">The sequence shown here is derived from an EMBL/GenBank/DDBJ whole genome shotgun (WGS) entry which is preliminary data.</text>
</comment>
<evidence type="ECO:0000313" key="3">
    <source>
        <dbReference type="EMBL" id="MFD1187191.1"/>
    </source>
</evidence>
<dbReference type="RefSeq" id="WP_377528398.1">
    <property type="nucleotide sequence ID" value="NZ_JBHTLD010000122.1"/>
</dbReference>
<dbReference type="PROSITE" id="PS51257">
    <property type="entry name" value="PROKAR_LIPOPROTEIN"/>
    <property type="match status" value="1"/>
</dbReference>
<name>A0ABW3SR28_9BACT</name>
<evidence type="ECO:0000313" key="4">
    <source>
        <dbReference type="Proteomes" id="UP001597094"/>
    </source>
</evidence>
<dbReference type="PANTHER" id="PTHR41339">
    <property type="entry name" value="LIPL48"/>
    <property type="match status" value="1"/>
</dbReference>
<reference evidence="4" key="1">
    <citation type="journal article" date="2019" name="Int. J. Syst. Evol. Microbiol.">
        <title>The Global Catalogue of Microorganisms (GCM) 10K type strain sequencing project: providing services to taxonomists for standard genome sequencing and annotation.</title>
        <authorList>
            <consortium name="The Broad Institute Genomics Platform"/>
            <consortium name="The Broad Institute Genome Sequencing Center for Infectious Disease"/>
            <person name="Wu L."/>
            <person name="Ma J."/>
        </authorList>
    </citation>
    <scope>NUCLEOTIDE SEQUENCE [LARGE SCALE GENOMIC DNA]</scope>
    <source>
        <strain evidence="4">JCM 31319</strain>
    </source>
</reference>
<dbReference type="PANTHER" id="PTHR41339:SF1">
    <property type="entry name" value="SECRETED PROTEIN"/>
    <property type="match status" value="1"/>
</dbReference>
<protein>
    <submittedName>
        <fullName evidence="3">T9SS C-terminal target domain-containing protein</fullName>
    </submittedName>
</protein>
<dbReference type="Proteomes" id="UP001597094">
    <property type="component" value="Unassembled WGS sequence"/>
</dbReference>